<evidence type="ECO:0000313" key="1">
    <source>
        <dbReference type="EMBL" id="KAI4324437.1"/>
    </source>
</evidence>
<comment type="caution">
    <text evidence="1">The sequence shown here is derived from an EMBL/GenBank/DDBJ whole genome shotgun (WGS) entry which is preliminary data.</text>
</comment>
<sequence>MAAEEVSERDPLAQKKKPLSDDDKRRKKMVPGGLMKATIRPGGGESTPKDGDQVVYHCTVRTLDGVVVNSSKSEFGGKGIPIRQVLGKSKILLGLLEGMPTMLKGEVAMFKIKSQLHYGEEDCPVPVPSNFPKDDELHFEIEMIDFFKPKVVSDDLGVVKKVISEGQGWETPREPYEIKARISGKTCDGKWISSCEWTEPYLFTFGKSEIPKGLEMGIGTMTKGEKALIFVTRQYLTDSPMLPLIEDFEEIHFEVELVHFVQVRDMLGDGRLIKRRIRDGQGDFPMDCPLHDSRLRVHYKGMLLDNENSLFYDTRIDNDGQPLEFSSGEGLVPEGFEMCVRLMLPGEIALVTCPPDYAYDKFPRPPNVPAGAHIQWEIELLGFEMPPDWTGLNFRSIMDDAEKIRTTGNRLFKEGKFELAKAKYEKVLREFNHVNPQDDEEGKEFLNARNLLNLNVAACFLKLGESRKSIENCNKILDANPGHVKALYRRGMAYMTAGDFQEARNDFESMIKYDKSSEPDASAALLKLKQKEQEVERKARKQFKGLFDKKPGEISDAGSELNNESSDAVVDGKVADQKEDMTDDTESIPEDNDASPRVSWFSRLWPTGRRLFTALGMDRCSIL</sequence>
<dbReference type="EMBL" id="CM042888">
    <property type="protein sequence ID" value="KAI4324437.1"/>
    <property type="molecule type" value="Genomic_DNA"/>
</dbReference>
<keyword evidence="2" id="KW-1185">Reference proteome</keyword>
<evidence type="ECO:0000313" key="2">
    <source>
        <dbReference type="Proteomes" id="UP001057402"/>
    </source>
</evidence>
<dbReference type="Proteomes" id="UP001057402">
    <property type="component" value="Chromosome 9"/>
</dbReference>
<proteinExistence type="predicted"/>
<reference evidence="2" key="1">
    <citation type="journal article" date="2023" name="Front. Plant Sci.">
        <title>Chromosomal-level genome assembly of Melastoma candidum provides insights into trichome evolution.</title>
        <authorList>
            <person name="Zhong Y."/>
            <person name="Wu W."/>
            <person name="Sun C."/>
            <person name="Zou P."/>
            <person name="Liu Y."/>
            <person name="Dai S."/>
            <person name="Zhou R."/>
        </authorList>
    </citation>
    <scope>NUCLEOTIDE SEQUENCE [LARGE SCALE GENOMIC DNA]</scope>
</reference>
<gene>
    <name evidence="1" type="ORF">MLD38_029929</name>
</gene>
<accession>A0ACB9MLN4</accession>
<name>A0ACB9MLN4_9MYRT</name>
<organism evidence="1 2">
    <name type="scientific">Melastoma candidum</name>
    <dbReference type="NCBI Taxonomy" id="119954"/>
    <lineage>
        <taxon>Eukaryota</taxon>
        <taxon>Viridiplantae</taxon>
        <taxon>Streptophyta</taxon>
        <taxon>Embryophyta</taxon>
        <taxon>Tracheophyta</taxon>
        <taxon>Spermatophyta</taxon>
        <taxon>Magnoliopsida</taxon>
        <taxon>eudicotyledons</taxon>
        <taxon>Gunneridae</taxon>
        <taxon>Pentapetalae</taxon>
        <taxon>rosids</taxon>
        <taxon>malvids</taxon>
        <taxon>Myrtales</taxon>
        <taxon>Melastomataceae</taxon>
        <taxon>Melastomatoideae</taxon>
        <taxon>Melastomateae</taxon>
        <taxon>Melastoma</taxon>
    </lineage>
</organism>
<protein>
    <submittedName>
        <fullName evidence="1">Uncharacterized protein</fullName>
    </submittedName>
</protein>